<comment type="caution">
    <text evidence="2">The sequence shown here is derived from an EMBL/GenBank/DDBJ whole genome shotgun (WGS) entry which is preliminary data.</text>
</comment>
<reference evidence="2" key="1">
    <citation type="submission" date="2021-07" db="EMBL/GenBank/DDBJ databases">
        <title>Genome Resource of American Ginseng Black Spot Pathogen Alternaria panax.</title>
        <authorList>
            <person name="Qiu C."/>
            <person name="Wang W."/>
            <person name="Liu Z."/>
        </authorList>
    </citation>
    <scope>NUCLEOTIDE SEQUENCE</scope>
    <source>
        <strain evidence="2">BNCC115425</strain>
    </source>
</reference>
<sequence length="291" mass="33048">MNWTGGSLQRTKKANRGVLQQQKAYFAKARTQLQNATDSPAAPFRPSYLRDNDDCGLWGITPSVSGSVRHTGHAAKRTGERRQRGPTTEKRRSTTNALGKFPHEQHSASPLRYSLPNSNVQLRIRKGSTDLRDVNRKALEMDMELQLLEVNRKRLLIQHDWVGIDPLKPVSLQFQSSREKSKIGKRRRTTRGHGAAPRRENNDGFRDEDLHLANNDFADMLGRNGPHQDVDNIRIRIGTDAMTNTYSTYLNHYAQSHASSELMLFDQEEAPAQRRLERPPVNLQLHAATTL</sequence>
<proteinExistence type="predicted"/>
<name>A0AAD4IGP0_9PLEO</name>
<feature type="region of interest" description="Disordered" evidence="1">
    <location>
        <begin position="175"/>
        <end position="207"/>
    </location>
</feature>
<feature type="region of interest" description="Disordered" evidence="1">
    <location>
        <begin position="66"/>
        <end position="113"/>
    </location>
</feature>
<gene>
    <name evidence="2" type="ORF">G6011_04209</name>
</gene>
<feature type="compositionally biased region" description="Basic and acidic residues" evidence="1">
    <location>
        <begin position="77"/>
        <end position="92"/>
    </location>
</feature>
<feature type="compositionally biased region" description="Basic and acidic residues" evidence="1">
    <location>
        <begin position="197"/>
        <end position="207"/>
    </location>
</feature>
<evidence type="ECO:0000313" key="2">
    <source>
        <dbReference type="EMBL" id="KAG9194174.1"/>
    </source>
</evidence>
<dbReference type="Proteomes" id="UP001199106">
    <property type="component" value="Unassembled WGS sequence"/>
</dbReference>
<protein>
    <submittedName>
        <fullName evidence="2">Uncharacterized protein</fullName>
    </submittedName>
</protein>
<dbReference type="EMBL" id="JAANER010000002">
    <property type="protein sequence ID" value="KAG9194174.1"/>
    <property type="molecule type" value="Genomic_DNA"/>
</dbReference>
<accession>A0AAD4IGP0</accession>
<dbReference type="AlphaFoldDB" id="A0AAD4IGP0"/>
<evidence type="ECO:0000256" key="1">
    <source>
        <dbReference type="SAM" id="MobiDB-lite"/>
    </source>
</evidence>
<evidence type="ECO:0000313" key="3">
    <source>
        <dbReference type="Proteomes" id="UP001199106"/>
    </source>
</evidence>
<keyword evidence="3" id="KW-1185">Reference proteome</keyword>
<organism evidence="2 3">
    <name type="scientific">Alternaria panax</name>
    <dbReference type="NCBI Taxonomy" id="48097"/>
    <lineage>
        <taxon>Eukaryota</taxon>
        <taxon>Fungi</taxon>
        <taxon>Dikarya</taxon>
        <taxon>Ascomycota</taxon>
        <taxon>Pezizomycotina</taxon>
        <taxon>Dothideomycetes</taxon>
        <taxon>Pleosporomycetidae</taxon>
        <taxon>Pleosporales</taxon>
        <taxon>Pleosporineae</taxon>
        <taxon>Pleosporaceae</taxon>
        <taxon>Alternaria</taxon>
        <taxon>Alternaria sect. Panax</taxon>
    </lineage>
</organism>